<reference evidence="5 6" key="1">
    <citation type="journal article" date="2015" name="Genome Biol. Evol.">
        <title>Comparative Genomics of a Bacterivorous Green Alga Reveals Evolutionary Causalities and Consequences of Phago-Mixotrophic Mode of Nutrition.</title>
        <authorList>
            <person name="Burns J.A."/>
            <person name="Paasch A."/>
            <person name="Narechania A."/>
            <person name="Kim E."/>
        </authorList>
    </citation>
    <scope>NUCLEOTIDE SEQUENCE [LARGE SCALE GENOMIC DNA]</scope>
    <source>
        <strain evidence="5 6">PLY_AMNH</strain>
    </source>
</reference>
<dbReference type="Proteomes" id="UP001190700">
    <property type="component" value="Unassembled WGS sequence"/>
</dbReference>
<evidence type="ECO:0000256" key="4">
    <source>
        <dbReference type="SAM" id="SignalP"/>
    </source>
</evidence>
<evidence type="ECO:0000313" key="5">
    <source>
        <dbReference type="EMBL" id="KAK3272086.1"/>
    </source>
</evidence>
<evidence type="ECO:0000256" key="1">
    <source>
        <dbReference type="ARBA" id="ARBA00022737"/>
    </source>
</evidence>
<feature type="repeat" description="ANK" evidence="3">
    <location>
        <begin position="68"/>
        <end position="100"/>
    </location>
</feature>
<evidence type="ECO:0000313" key="6">
    <source>
        <dbReference type="Proteomes" id="UP001190700"/>
    </source>
</evidence>
<dbReference type="PROSITE" id="PS50088">
    <property type="entry name" value="ANK_REPEAT"/>
    <property type="match status" value="5"/>
</dbReference>
<keyword evidence="1" id="KW-0677">Repeat</keyword>
<proteinExistence type="predicted"/>
<feature type="chain" id="PRO_5042153303" evidence="4">
    <location>
        <begin position="21"/>
        <end position="357"/>
    </location>
</feature>
<accession>A0AAE0L4Q2</accession>
<feature type="signal peptide" evidence="4">
    <location>
        <begin position="1"/>
        <end position="20"/>
    </location>
</feature>
<feature type="repeat" description="ANK" evidence="3">
    <location>
        <begin position="1"/>
        <end position="33"/>
    </location>
</feature>
<dbReference type="SMART" id="SM00248">
    <property type="entry name" value="ANK"/>
    <property type="match status" value="5"/>
</dbReference>
<gene>
    <name evidence="5" type="ORF">CYMTET_19598</name>
</gene>
<organism evidence="5 6">
    <name type="scientific">Cymbomonas tetramitiformis</name>
    <dbReference type="NCBI Taxonomy" id="36881"/>
    <lineage>
        <taxon>Eukaryota</taxon>
        <taxon>Viridiplantae</taxon>
        <taxon>Chlorophyta</taxon>
        <taxon>Pyramimonadophyceae</taxon>
        <taxon>Pyramimonadales</taxon>
        <taxon>Pyramimonadaceae</taxon>
        <taxon>Cymbomonas</taxon>
    </lineage>
</organism>
<dbReference type="InterPro" id="IPR036770">
    <property type="entry name" value="Ankyrin_rpt-contain_sf"/>
</dbReference>
<comment type="caution">
    <text evidence="5">The sequence shown here is derived from an EMBL/GenBank/DDBJ whole genome shotgun (WGS) entry which is preliminary data.</text>
</comment>
<dbReference type="Pfam" id="PF12796">
    <property type="entry name" value="Ank_2"/>
    <property type="match status" value="2"/>
</dbReference>
<sequence>YGNTPLHIGSFWGFGGVVSALLAFKADPAAVDKTDNTPLHLACKMGRAGCVALLIAAGAPLDKTTKLTKLTPVHFAVTADSHECLALLIEAGADLHLRAAPHVNARLPGYEDAYSSHHEPGEEDKPGPTAYKIAYAIGNQDMMEQLLAAFHAKSIKVQAERCETWRLKREEEKRLKSGGASVPDDDPATPRYTEIVEAWDKGLEDMSRAEGTMFALVKAGQHEEVETMLQGGEAANQFDEDANSLLHIAAKFGHLQCIKVLLKAGANPRQQDMEGSTALHWAAGRGDLESVKALSEGLREWKVRQAQQPAAVESSPTQLVRATFCQDLCTPSSNVRPSHLPGDAMLFACIAGNATRF</sequence>
<feature type="repeat" description="ANK" evidence="3">
    <location>
        <begin position="241"/>
        <end position="273"/>
    </location>
</feature>
<feature type="non-terminal residue" evidence="5">
    <location>
        <position position="1"/>
    </location>
</feature>
<keyword evidence="4" id="KW-0732">Signal</keyword>
<dbReference type="SUPFAM" id="SSF48403">
    <property type="entry name" value="Ankyrin repeat"/>
    <property type="match status" value="1"/>
</dbReference>
<dbReference type="EMBL" id="LGRX02009171">
    <property type="protein sequence ID" value="KAK3272086.1"/>
    <property type="molecule type" value="Genomic_DNA"/>
</dbReference>
<evidence type="ECO:0000256" key="3">
    <source>
        <dbReference type="PROSITE-ProRule" id="PRU00023"/>
    </source>
</evidence>
<feature type="repeat" description="ANK" evidence="3">
    <location>
        <begin position="34"/>
        <end position="66"/>
    </location>
</feature>
<name>A0AAE0L4Q2_9CHLO</name>
<dbReference type="AlphaFoldDB" id="A0AAE0L4Q2"/>
<dbReference type="PROSITE" id="PS50297">
    <property type="entry name" value="ANK_REP_REGION"/>
    <property type="match status" value="4"/>
</dbReference>
<dbReference type="PANTHER" id="PTHR24171">
    <property type="entry name" value="ANKYRIN REPEAT DOMAIN-CONTAINING PROTEIN 39-RELATED"/>
    <property type="match status" value="1"/>
</dbReference>
<dbReference type="InterPro" id="IPR002110">
    <property type="entry name" value="Ankyrin_rpt"/>
</dbReference>
<protein>
    <submittedName>
        <fullName evidence="5">Uncharacterized protein</fullName>
    </submittedName>
</protein>
<evidence type="ECO:0000256" key="2">
    <source>
        <dbReference type="ARBA" id="ARBA00023043"/>
    </source>
</evidence>
<feature type="repeat" description="ANK" evidence="3">
    <location>
        <begin position="274"/>
        <end position="294"/>
    </location>
</feature>
<keyword evidence="6" id="KW-1185">Reference proteome</keyword>
<dbReference type="Gene3D" id="1.25.40.20">
    <property type="entry name" value="Ankyrin repeat-containing domain"/>
    <property type="match status" value="2"/>
</dbReference>
<keyword evidence="2 3" id="KW-0040">ANK repeat</keyword>
<dbReference type="PANTHER" id="PTHR24171:SF10">
    <property type="entry name" value="ANKYRIN REPEAT DOMAIN-CONTAINING PROTEIN 29-LIKE"/>
    <property type="match status" value="1"/>
</dbReference>